<reference evidence="3 4" key="1">
    <citation type="submission" date="2020-08" db="EMBL/GenBank/DDBJ databases">
        <authorList>
            <person name="Newling K."/>
            <person name="Davey J."/>
            <person name="Forrester S."/>
        </authorList>
    </citation>
    <scope>NUCLEOTIDE SEQUENCE [LARGE SCALE GENOMIC DNA]</scope>
    <source>
        <strain evidence="4">Crithidia deanei Carvalho (ATCC PRA-265)</strain>
    </source>
</reference>
<dbReference type="Proteomes" id="UP000515908">
    <property type="component" value="Chromosome 14"/>
</dbReference>
<evidence type="ECO:0000256" key="1">
    <source>
        <dbReference type="SAM" id="Phobius"/>
    </source>
</evidence>
<dbReference type="OrthoDB" id="566138at2759"/>
<proteinExistence type="predicted"/>
<feature type="transmembrane region" description="Helical" evidence="1">
    <location>
        <begin position="616"/>
        <end position="640"/>
    </location>
</feature>
<keyword evidence="4" id="KW-1185">Reference proteome</keyword>
<dbReference type="VEuPathDB" id="TriTrypDB:ADEAN_000696300"/>
<dbReference type="InterPro" id="IPR036928">
    <property type="entry name" value="AS_sf"/>
</dbReference>
<dbReference type="Pfam" id="PF01425">
    <property type="entry name" value="Amidase"/>
    <property type="match status" value="1"/>
</dbReference>
<sequence length="641" mass="71736">MRWYTILLFVLFFVPSVYYGGIYGFTIYVVLASWARNVWCQSFQRAGPRTSRQIPPTPIHKCMQLSAQELSAAYEAGTYTVVEVVRAYIEHIKVVNPYLNVMVFDTFEEAMQTAVKADKTWAKWRQTRDPRTKPSWLLGVPCTIKECMQCRGCPNSSGHPNRENIISEVDSPVVHNFREAGAIILGVTNTSELCMWYESSNYVYGITCNPYDTRCLVGGSSGGEGAAAGAVFSCFSLGSDIGGSIRMPAFFNGVYGHKASPHYISNNGQYPGAKSSANHYMATGPITRFAEDLLPLCEVAARGGFRLDSKEFPPCKPLEKLIDLDHMKGKKVLKVYALEDYGIPCIPVSDSEVEAVHTAAEVLRDRYGAEVQYINVRNASRCTGGVIPEEFKPFSRILSMWADVLTKDPTETKFNELMATGHEGISWFAEVGRWLRGKSRHTIPAIALCLLELGETYLPSFLTVSQSGAIGPFRAGLIKLLEDNQAVIICPSFPSPAPRHHYVLWNPFQFQYCAAFNVLQFPSTACPMWPTRQELAEETRRGRKSILRKALSMFEVRRRGLPDDYHLPKGVQVVSAPNQDELCLSTTLALQDAAGYRYPSWAELGGAGILEIEKVLFFHVVFFKLSLSSHFYIYITFFFII</sequence>
<dbReference type="EMBL" id="LR877158">
    <property type="protein sequence ID" value="CAD2219458.1"/>
    <property type="molecule type" value="Genomic_DNA"/>
</dbReference>
<feature type="domain" description="Amidase" evidence="2">
    <location>
        <begin position="83"/>
        <end position="375"/>
    </location>
</feature>
<keyword evidence="1" id="KW-0812">Transmembrane</keyword>
<evidence type="ECO:0000313" key="4">
    <source>
        <dbReference type="Proteomes" id="UP000515908"/>
    </source>
</evidence>
<dbReference type="Gene3D" id="3.90.1300.10">
    <property type="entry name" value="Amidase signature (AS) domain"/>
    <property type="match status" value="1"/>
</dbReference>
<feature type="transmembrane region" description="Helical" evidence="1">
    <location>
        <begin position="7"/>
        <end position="35"/>
    </location>
</feature>
<dbReference type="InterPro" id="IPR052739">
    <property type="entry name" value="FAAH2"/>
</dbReference>
<keyword evidence="1" id="KW-1133">Transmembrane helix</keyword>
<dbReference type="PANTHER" id="PTHR43372">
    <property type="entry name" value="FATTY-ACID AMIDE HYDROLASE"/>
    <property type="match status" value="1"/>
</dbReference>
<keyword evidence="1" id="KW-0472">Membrane</keyword>
<dbReference type="PANTHER" id="PTHR43372:SF4">
    <property type="entry name" value="FATTY-ACID AMIDE HYDROLASE 2"/>
    <property type="match status" value="1"/>
</dbReference>
<dbReference type="SUPFAM" id="SSF75304">
    <property type="entry name" value="Amidase signature (AS) enzymes"/>
    <property type="match status" value="1"/>
</dbReference>
<evidence type="ECO:0000313" key="3">
    <source>
        <dbReference type="EMBL" id="CAD2219458.1"/>
    </source>
</evidence>
<dbReference type="AlphaFoldDB" id="A0A7G2CHY1"/>
<protein>
    <submittedName>
        <fullName evidence="3">Amidase, putative</fullName>
    </submittedName>
</protein>
<name>A0A7G2CHY1_9TRYP</name>
<accession>A0A7G2CHY1</accession>
<evidence type="ECO:0000259" key="2">
    <source>
        <dbReference type="Pfam" id="PF01425"/>
    </source>
</evidence>
<dbReference type="GO" id="GO:0012505">
    <property type="term" value="C:endomembrane system"/>
    <property type="evidence" value="ECO:0007669"/>
    <property type="project" value="TreeGrafter"/>
</dbReference>
<dbReference type="InterPro" id="IPR023631">
    <property type="entry name" value="Amidase_dom"/>
</dbReference>
<gene>
    <name evidence="3" type="ORF">ADEAN_000696300</name>
</gene>
<organism evidence="3 4">
    <name type="scientific">Angomonas deanei</name>
    <dbReference type="NCBI Taxonomy" id="59799"/>
    <lineage>
        <taxon>Eukaryota</taxon>
        <taxon>Discoba</taxon>
        <taxon>Euglenozoa</taxon>
        <taxon>Kinetoplastea</taxon>
        <taxon>Metakinetoplastina</taxon>
        <taxon>Trypanosomatida</taxon>
        <taxon>Trypanosomatidae</taxon>
        <taxon>Strigomonadinae</taxon>
        <taxon>Angomonas</taxon>
    </lineage>
</organism>